<organism evidence="1 2">
    <name type="scientific">Oikopleura dioica</name>
    <name type="common">Tunicate</name>
    <dbReference type="NCBI Taxonomy" id="34765"/>
    <lineage>
        <taxon>Eukaryota</taxon>
        <taxon>Metazoa</taxon>
        <taxon>Chordata</taxon>
        <taxon>Tunicata</taxon>
        <taxon>Appendicularia</taxon>
        <taxon>Copelata</taxon>
        <taxon>Oikopleuridae</taxon>
        <taxon>Oikopleura</taxon>
    </lineage>
</organism>
<protein>
    <submittedName>
        <fullName evidence="1">Oidioi.mRNA.OKI2018_I69.PAR.g8688.t1.cds</fullName>
    </submittedName>
</protein>
<keyword evidence="2" id="KW-1185">Reference proteome</keyword>
<accession>A0ABN7RKK8</accession>
<reference evidence="1 2" key="1">
    <citation type="submission" date="2021-04" db="EMBL/GenBank/DDBJ databases">
        <authorList>
            <person name="Bliznina A."/>
        </authorList>
    </citation>
    <scope>NUCLEOTIDE SEQUENCE [LARGE SCALE GENOMIC DNA]</scope>
</reference>
<evidence type="ECO:0000313" key="1">
    <source>
        <dbReference type="EMBL" id="CAG5077349.1"/>
    </source>
</evidence>
<dbReference type="Proteomes" id="UP001158576">
    <property type="component" value="Chromosome PAR"/>
</dbReference>
<dbReference type="EMBL" id="OU015568">
    <property type="protein sequence ID" value="CAG5077349.1"/>
    <property type="molecule type" value="Genomic_DNA"/>
</dbReference>
<sequence>MIIKGIPYFYICNKGDQVPAALIPDKMGKYYKENFLASQPEFYMHMVLMEDLGGDRFVWPEEPKQIWVNMENIKRRLEPPEFVVTDSGIPLFAEFPSISDSDGES</sequence>
<evidence type="ECO:0000313" key="2">
    <source>
        <dbReference type="Proteomes" id="UP001158576"/>
    </source>
</evidence>
<proteinExistence type="predicted"/>
<name>A0ABN7RKK8_OIKDI</name>
<gene>
    <name evidence="1" type="ORF">OKIOD_LOCUS246</name>
</gene>